<keyword evidence="1" id="KW-1133">Transmembrane helix</keyword>
<name>A0A6C0F282_9ZZZZ</name>
<feature type="transmembrane region" description="Helical" evidence="1">
    <location>
        <begin position="42"/>
        <end position="58"/>
    </location>
</feature>
<feature type="transmembrane region" description="Helical" evidence="1">
    <location>
        <begin position="12"/>
        <end position="30"/>
    </location>
</feature>
<evidence type="ECO:0000313" key="2">
    <source>
        <dbReference type="EMBL" id="QHT35172.1"/>
    </source>
</evidence>
<organism evidence="2">
    <name type="scientific">viral metagenome</name>
    <dbReference type="NCBI Taxonomy" id="1070528"/>
    <lineage>
        <taxon>unclassified sequences</taxon>
        <taxon>metagenomes</taxon>
        <taxon>organismal metagenomes</taxon>
    </lineage>
</organism>
<reference evidence="2" key="1">
    <citation type="journal article" date="2020" name="Nature">
        <title>Giant virus diversity and host interactions through global metagenomics.</title>
        <authorList>
            <person name="Schulz F."/>
            <person name="Roux S."/>
            <person name="Paez-Espino D."/>
            <person name="Jungbluth S."/>
            <person name="Walsh D.A."/>
            <person name="Denef V.J."/>
            <person name="McMahon K.D."/>
            <person name="Konstantinidis K.T."/>
            <person name="Eloe-Fadrosh E.A."/>
            <person name="Kyrpides N.C."/>
            <person name="Woyke T."/>
        </authorList>
    </citation>
    <scope>NUCLEOTIDE SEQUENCE</scope>
    <source>
        <strain evidence="2">GVMAG-M-3300009180-1</strain>
    </source>
</reference>
<accession>A0A6C0F282</accession>
<evidence type="ECO:0000256" key="1">
    <source>
        <dbReference type="SAM" id="Phobius"/>
    </source>
</evidence>
<keyword evidence="1" id="KW-0812">Transmembrane</keyword>
<proteinExistence type="predicted"/>
<protein>
    <submittedName>
        <fullName evidence="2">Uncharacterized protein</fullName>
    </submittedName>
</protein>
<sequence>MSGIDFSELVKRAIKYIVEGIMVAIAAYAIPKKQLNVEEVVIIALTAAATFSVLDVFVPSMASSARGGAGFGIGANLVGFPRVGM</sequence>
<keyword evidence="1" id="KW-0472">Membrane</keyword>
<dbReference type="EMBL" id="MN739014">
    <property type="protein sequence ID" value="QHT35172.1"/>
    <property type="molecule type" value="Genomic_DNA"/>
</dbReference>
<dbReference type="AlphaFoldDB" id="A0A6C0F282"/>